<dbReference type="Proteomes" id="UP000232188">
    <property type="component" value="Unassembled WGS sequence"/>
</dbReference>
<comment type="caution">
    <text evidence="2">The sequence shown here is derived from an EMBL/GenBank/DDBJ whole genome shotgun (WGS) entry which is preliminary data.</text>
</comment>
<proteinExistence type="predicted"/>
<name>A0A2M9YLW7_9LEPT</name>
<dbReference type="AlphaFoldDB" id="A0A2M9YLW7"/>
<evidence type="ECO:0000256" key="1">
    <source>
        <dbReference type="SAM" id="Phobius"/>
    </source>
</evidence>
<dbReference type="EMBL" id="NPDU01000003">
    <property type="protein sequence ID" value="PJZ63688.1"/>
    <property type="molecule type" value="Genomic_DNA"/>
</dbReference>
<sequence length="236" mass="27169">MRTAVIEWFREKHIYHDQNIIYFSVYVLQIKMNDGKQYGVLEKATKDADGIIIEVKKTASEAAKILNSLRDKISSKVVDEAGNNFKNLQAEHSRYETGWFISFVISIIVLFVSVGVSLFCYPFPEDASVAKIIKYTLEKMVLIFLPSLVTKISLSKYRTERHLNFLYSHRSTVLSQFKEFENSISDSQDKNQFRLEIAKYLFSDPQTGYVKDSLTTDLNFNPIISVMEKFGNSKPS</sequence>
<dbReference type="Proteomes" id="UP000232149">
    <property type="component" value="Unassembled WGS sequence"/>
</dbReference>
<evidence type="ECO:0000313" key="5">
    <source>
        <dbReference type="Proteomes" id="UP000232188"/>
    </source>
</evidence>
<keyword evidence="4" id="KW-1185">Reference proteome</keyword>
<protein>
    <submittedName>
        <fullName evidence="2">Uncharacterized protein</fullName>
    </submittedName>
</protein>
<evidence type="ECO:0000313" key="3">
    <source>
        <dbReference type="EMBL" id="PJZ63688.1"/>
    </source>
</evidence>
<dbReference type="RefSeq" id="WP_100786609.1">
    <property type="nucleotide sequence ID" value="NZ_NPDU01000003.1"/>
</dbReference>
<organism evidence="2 5">
    <name type="scientific">Leptospira adleri</name>
    <dbReference type="NCBI Taxonomy" id="2023186"/>
    <lineage>
        <taxon>Bacteria</taxon>
        <taxon>Pseudomonadati</taxon>
        <taxon>Spirochaetota</taxon>
        <taxon>Spirochaetia</taxon>
        <taxon>Leptospirales</taxon>
        <taxon>Leptospiraceae</taxon>
        <taxon>Leptospira</taxon>
    </lineage>
</organism>
<keyword evidence="1" id="KW-1133">Transmembrane helix</keyword>
<gene>
    <name evidence="3" type="ORF">CH376_02275</name>
    <name evidence="2" type="ORF">CH380_15260</name>
</gene>
<reference evidence="4 5" key="1">
    <citation type="submission" date="2017-07" db="EMBL/GenBank/DDBJ databases">
        <title>Leptospira spp. isolated from tropical soils.</title>
        <authorList>
            <person name="Thibeaux R."/>
            <person name="Iraola G."/>
            <person name="Ferres I."/>
            <person name="Bierque E."/>
            <person name="Girault D."/>
            <person name="Soupe-Gilbert M.-E."/>
            <person name="Picardeau M."/>
            <person name="Goarant C."/>
        </authorList>
    </citation>
    <scope>NUCLEOTIDE SEQUENCE [LARGE SCALE GENOMIC DNA]</scope>
    <source>
        <strain evidence="2 5">FH2-B-C1</strain>
        <strain evidence="3 4">FH2-B-D1</strain>
    </source>
</reference>
<accession>A0A2M9YLW7</accession>
<keyword evidence="1" id="KW-0472">Membrane</keyword>
<feature type="transmembrane region" description="Helical" evidence="1">
    <location>
        <begin position="99"/>
        <end position="124"/>
    </location>
</feature>
<evidence type="ECO:0000313" key="4">
    <source>
        <dbReference type="Proteomes" id="UP000232149"/>
    </source>
</evidence>
<dbReference type="EMBL" id="NPDV01000013">
    <property type="protein sequence ID" value="PJZ52517.1"/>
    <property type="molecule type" value="Genomic_DNA"/>
</dbReference>
<keyword evidence="1" id="KW-0812">Transmembrane</keyword>
<evidence type="ECO:0000313" key="2">
    <source>
        <dbReference type="EMBL" id="PJZ52517.1"/>
    </source>
</evidence>